<dbReference type="InterPro" id="IPR026960">
    <property type="entry name" value="RVT-Znf"/>
</dbReference>
<evidence type="ECO:0008006" key="5">
    <source>
        <dbReference type="Google" id="ProtNLM"/>
    </source>
</evidence>
<dbReference type="InterPro" id="IPR002156">
    <property type="entry name" value="RNaseH_domain"/>
</dbReference>
<accession>A0A9W7HVP3</accession>
<keyword evidence="4" id="KW-1185">Reference proteome</keyword>
<protein>
    <recommendedName>
        <fullName evidence="5">RNase H type-1 domain-containing protein</fullName>
    </recommendedName>
</protein>
<evidence type="ECO:0000259" key="2">
    <source>
        <dbReference type="Pfam" id="PF13966"/>
    </source>
</evidence>
<dbReference type="InterPro" id="IPR036397">
    <property type="entry name" value="RNaseH_sf"/>
</dbReference>
<dbReference type="Proteomes" id="UP001165190">
    <property type="component" value="Unassembled WGS sequence"/>
</dbReference>
<gene>
    <name evidence="3" type="ORF">HRI_002190800</name>
</gene>
<evidence type="ECO:0000313" key="3">
    <source>
        <dbReference type="EMBL" id="GMI85215.1"/>
    </source>
</evidence>
<organism evidence="3 4">
    <name type="scientific">Hibiscus trionum</name>
    <name type="common">Flower of an hour</name>
    <dbReference type="NCBI Taxonomy" id="183268"/>
    <lineage>
        <taxon>Eukaryota</taxon>
        <taxon>Viridiplantae</taxon>
        <taxon>Streptophyta</taxon>
        <taxon>Embryophyta</taxon>
        <taxon>Tracheophyta</taxon>
        <taxon>Spermatophyta</taxon>
        <taxon>Magnoliopsida</taxon>
        <taxon>eudicotyledons</taxon>
        <taxon>Gunneridae</taxon>
        <taxon>Pentapetalae</taxon>
        <taxon>rosids</taxon>
        <taxon>malvids</taxon>
        <taxon>Malvales</taxon>
        <taxon>Malvaceae</taxon>
        <taxon>Malvoideae</taxon>
        <taxon>Hibiscus</taxon>
    </lineage>
</organism>
<dbReference type="EMBL" id="BSYR01000020">
    <property type="protein sequence ID" value="GMI85215.1"/>
    <property type="molecule type" value="Genomic_DNA"/>
</dbReference>
<feature type="domain" description="Reverse transcriptase zinc-binding" evidence="2">
    <location>
        <begin position="17"/>
        <end position="103"/>
    </location>
</feature>
<feature type="domain" description="RNase H type-1" evidence="1">
    <location>
        <begin position="214"/>
        <end position="332"/>
    </location>
</feature>
<dbReference type="InterPro" id="IPR012337">
    <property type="entry name" value="RNaseH-like_sf"/>
</dbReference>
<dbReference type="SUPFAM" id="SSF53098">
    <property type="entry name" value="Ribonuclease H-like"/>
    <property type="match status" value="1"/>
</dbReference>
<dbReference type="Pfam" id="PF13966">
    <property type="entry name" value="zf-RVT"/>
    <property type="match status" value="1"/>
</dbReference>
<dbReference type="GO" id="GO:0004523">
    <property type="term" value="F:RNA-DNA hybrid ribonuclease activity"/>
    <property type="evidence" value="ECO:0007669"/>
    <property type="project" value="InterPro"/>
</dbReference>
<dbReference type="OrthoDB" id="1000146at2759"/>
<dbReference type="Gene3D" id="3.30.420.10">
    <property type="entry name" value="Ribonuclease H-like superfamily/Ribonuclease H"/>
    <property type="match status" value="1"/>
</dbReference>
<dbReference type="GO" id="GO:0003676">
    <property type="term" value="F:nucleic acid binding"/>
    <property type="evidence" value="ECO:0007669"/>
    <property type="project" value="InterPro"/>
</dbReference>
<name>A0A9W7HVP3_HIBTR</name>
<dbReference type="AlphaFoldDB" id="A0A9W7HVP3"/>
<comment type="caution">
    <text evidence="3">The sequence shown here is derived from an EMBL/GenBank/DDBJ whole genome shotgun (WGS) entry which is preliminary data.</text>
</comment>
<dbReference type="InterPro" id="IPR044730">
    <property type="entry name" value="RNase_H-like_dom_plant"/>
</dbReference>
<evidence type="ECO:0000313" key="4">
    <source>
        <dbReference type="Proteomes" id="UP001165190"/>
    </source>
</evidence>
<evidence type="ECO:0000259" key="1">
    <source>
        <dbReference type="Pfam" id="PF13456"/>
    </source>
</evidence>
<dbReference type="CDD" id="cd06222">
    <property type="entry name" value="RNase_H_like"/>
    <property type="match status" value="1"/>
</dbReference>
<proteinExistence type="predicted"/>
<dbReference type="PANTHER" id="PTHR47723:SF19">
    <property type="entry name" value="POLYNUCLEOTIDYL TRANSFERASE, RIBONUCLEASE H-LIKE SUPERFAMILY PROTEIN"/>
    <property type="match status" value="1"/>
</dbReference>
<dbReference type="PANTHER" id="PTHR47723">
    <property type="entry name" value="OS05G0353850 PROTEIN"/>
    <property type="match status" value="1"/>
</dbReference>
<dbReference type="Pfam" id="PF13456">
    <property type="entry name" value="RVT_3"/>
    <property type="match status" value="1"/>
</dbReference>
<reference evidence="3" key="1">
    <citation type="submission" date="2023-05" db="EMBL/GenBank/DDBJ databases">
        <title>Genome and transcriptome analyses reveal genes involved in the formation of fine ridges on petal epidermal cells in Hibiscus trionum.</title>
        <authorList>
            <person name="Koshimizu S."/>
            <person name="Masuda S."/>
            <person name="Ishii T."/>
            <person name="Shirasu K."/>
            <person name="Hoshino A."/>
            <person name="Arita M."/>
        </authorList>
    </citation>
    <scope>NUCLEOTIDE SEQUENCE</scope>
    <source>
        <strain evidence="3">Hamamatsu line</strain>
    </source>
</reference>
<dbReference type="InterPro" id="IPR053151">
    <property type="entry name" value="RNase_H-like"/>
</dbReference>
<sequence>MASDFMDFCVWHQDPCFSISKAYDILMKPTCNPSSSHWKIIWQLVVSQRVRLFLWLAFNAKLLNNQERHRRTFAASAVCSLCNDFNESVVHSLCDCVVARAVWDQINPIDISPNFYRYDQSNWILHNLKLSTFSPTMKTSWNITFAAFCWHIWKARNDQIFNDTRPSSSTTSHRSMTCVTYYASCKVSAPPRVLTMSTIQWSSPPAQWVALYTDGATCLSIGFASIGGLLRNNFCTWLLGFNRGISVIDAFKAKLWAIHEGLCLAWNHGFELIQVQSDLACAISAINATDAHASVFPLARAISALQNRGWAVDFLWIPREANHAAVALAKYADHSSFSLMPFDYPSFYVQILIARDVDGPPYCKTSVY</sequence>